<evidence type="ECO:0000313" key="3">
    <source>
        <dbReference type="EMBL" id="VUS62554.1"/>
    </source>
</evidence>
<evidence type="ECO:0000259" key="1">
    <source>
        <dbReference type="Pfam" id="PF00561"/>
    </source>
</evidence>
<dbReference type="GO" id="GO:0046464">
    <property type="term" value="P:acylglycerol catabolic process"/>
    <property type="evidence" value="ECO:0007669"/>
    <property type="project" value="TreeGrafter"/>
</dbReference>
<dbReference type="PRINTS" id="PR00111">
    <property type="entry name" value="ABHYDROLASE"/>
</dbReference>
<dbReference type="Pfam" id="PF00561">
    <property type="entry name" value="Abhydrolase_1"/>
    <property type="match status" value="1"/>
</dbReference>
<keyword evidence="4" id="KW-1185">Reference proteome</keyword>
<dbReference type="GO" id="GO:0047372">
    <property type="term" value="F:monoacylglycerol lipase activity"/>
    <property type="evidence" value="ECO:0007669"/>
    <property type="project" value="TreeGrafter"/>
</dbReference>
<dbReference type="PANTHER" id="PTHR43798:SF33">
    <property type="entry name" value="HYDROLASE, PUTATIVE (AFU_ORTHOLOGUE AFUA_2G14860)-RELATED"/>
    <property type="match status" value="1"/>
</dbReference>
<organism evidence="2 5">
    <name type="scientific">Klebsiella spallanzanii</name>
    <dbReference type="NCBI Taxonomy" id="2587528"/>
    <lineage>
        <taxon>Bacteria</taxon>
        <taxon>Pseudomonadati</taxon>
        <taxon>Pseudomonadota</taxon>
        <taxon>Gammaproteobacteria</taxon>
        <taxon>Enterobacterales</taxon>
        <taxon>Enterobacteriaceae</taxon>
        <taxon>Klebsiella/Raoultella group</taxon>
        <taxon>Klebsiella</taxon>
    </lineage>
</organism>
<accession>A0A564HHM5</accession>
<gene>
    <name evidence="2" type="primary">dhmA2</name>
    <name evidence="2" type="ORF">SB6408_00419</name>
    <name evidence="3" type="ORF">SB6411_01950</name>
</gene>
<dbReference type="InterPro" id="IPR050266">
    <property type="entry name" value="AB_hydrolase_sf"/>
</dbReference>
<dbReference type="PANTHER" id="PTHR43798">
    <property type="entry name" value="MONOACYLGLYCEROL LIPASE"/>
    <property type="match status" value="1"/>
</dbReference>
<dbReference type="InterPro" id="IPR000073">
    <property type="entry name" value="AB_hydrolase_1"/>
</dbReference>
<dbReference type="EMBL" id="CABGHF010000001">
    <property type="protein sequence ID" value="VUS31829.1"/>
    <property type="molecule type" value="Genomic_DNA"/>
</dbReference>
<protein>
    <submittedName>
        <fullName evidence="2">Haloalkane dehalogenase 2</fullName>
    </submittedName>
</protein>
<sequence length="266" mass="29060">MNSFYSSEAGATVRWLDLPGEGEPIVFIHGLGCASTYDYPRVAADPALVGRRTILVDLPGYGYSDKPQPFGYRTSDQAKVVVELLDHLSLTRCYLYGHSMGGSIAIEAAELLAERVLGLLVAEPNLYPGGGMYSRRIAEQTEERFIHCGYAQMLSSETSPWAGCLQNSAPWAVWRGATCLVKGVNPGWFTRFINLSCAKALIYGELSLPAREASDVSARGIPLFIVPLAGHSMAWENPSALARTVAEFYFSAEAERQINDVVFNKP</sequence>
<dbReference type="GO" id="GO:0016020">
    <property type="term" value="C:membrane"/>
    <property type="evidence" value="ECO:0007669"/>
    <property type="project" value="TreeGrafter"/>
</dbReference>
<dbReference type="AlphaFoldDB" id="A0A564HHM5"/>
<feature type="domain" description="AB hydrolase-1" evidence="1">
    <location>
        <begin position="24"/>
        <end position="124"/>
    </location>
</feature>
<name>A0A564HHM5_9ENTR</name>
<dbReference type="InterPro" id="IPR029058">
    <property type="entry name" value="AB_hydrolase_fold"/>
</dbReference>
<evidence type="ECO:0000313" key="4">
    <source>
        <dbReference type="Proteomes" id="UP000317652"/>
    </source>
</evidence>
<dbReference type="Proteomes" id="UP000317652">
    <property type="component" value="Unassembled WGS sequence"/>
</dbReference>
<dbReference type="Proteomes" id="UP000318370">
    <property type="component" value="Unassembled WGS sequence"/>
</dbReference>
<dbReference type="SUPFAM" id="SSF53474">
    <property type="entry name" value="alpha/beta-Hydrolases"/>
    <property type="match status" value="1"/>
</dbReference>
<reference evidence="4 5" key="1">
    <citation type="submission" date="2019-07" db="EMBL/GenBank/DDBJ databases">
        <authorList>
            <person name="Brisse S."/>
            <person name="Rodrigues C."/>
            <person name="Thorpe H."/>
        </authorList>
    </citation>
    <scope>NUCLEOTIDE SEQUENCE [LARGE SCALE GENOMIC DNA]</scope>
    <source>
        <strain evidence="2">SB6408</strain>
        <strain evidence="3">SB6411</strain>
    </source>
</reference>
<evidence type="ECO:0000313" key="5">
    <source>
        <dbReference type="Proteomes" id="UP000318370"/>
    </source>
</evidence>
<dbReference type="EMBL" id="CABGGS010000034">
    <property type="protein sequence ID" value="VUS62554.1"/>
    <property type="molecule type" value="Genomic_DNA"/>
</dbReference>
<proteinExistence type="predicted"/>
<dbReference type="RefSeq" id="WP_139538157.1">
    <property type="nucleotide sequence ID" value="NZ_CABEJC010000010.1"/>
</dbReference>
<evidence type="ECO:0000313" key="2">
    <source>
        <dbReference type="EMBL" id="VUS31829.1"/>
    </source>
</evidence>
<dbReference type="Gene3D" id="3.40.50.1820">
    <property type="entry name" value="alpha/beta hydrolase"/>
    <property type="match status" value="1"/>
</dbReference>